<proteinExistence type="inferred from homology"/>
<dbReference type="Pfam" id="PF13385">
    <property type="entry name" value="Laminin_G_3"/>
    <property type="match status" value="5"/>
</dbReference>
<dbReference type="Gene3D" id="2.60.120.200">
    <property type="match status" value="5"/>
</dbReference>
<keyword evidence="3" id="KW-1015">Disulfide bond</keyword>
<organism evidence="6 7">
    <name type="scientific">Candidatus Desantisbacteria bacterium CG_4_10_14_0_8_um_filter_48_22</name>
    <dbReference type="NCBI Taxonomy" id="1974543"/>
    <lineage>
        <taxon>Bacteria</taxon>
        <taxon>Candidatus Desantisiibacteriota</taxon>
    </lineage>
</organism>
<dbReference type="InterPro" id="IPR006558">
    <property type="entry name" value="LamG-like"/>
</dbReference>
<dbReference type="Proteomes" id="UP000229307">
    <property type="component" value="Unassembled WGS sequence"/>
</dbReference>
<feature type="domain" description="Laminin G" evidence="4">
    <location>
        <begin position="2384"/>
        <end position="2602"/>
    </location>
</feature>
<evidence type="ECO:0000313" key="7">
    <source>
        <dbReference type="Proteomes" id="UP000229307"/>
    </source>
</evidence>
<evidence type="ECO:0000259" key="4">
    <source>
        <dbReference type="PROSITE" id="PS50025"/>
    </source>
</evidence>
<dbReference type="PANTHER" id="PTHR42535">
    <property type="entry name" value="OOKINETE PROTEIN, PUTATIVE-RELATED"/>
    <property type="match status" value="1"/>
</dbReference>
<name>A0A2M7S3V4_9BACT</name>
<dbReference type="PROSITE" id="PS50025">
    <property type="entry name" value="LAM_G_DOMAIN"/>
    <property type="match status" value="1"/>
</dbReference>
<evidence type="ECO:0000259" key="5">
    <source>
        <dbReference type="PROSITE" id="PS51127"/>
    </source>
</evidence>
<dbReference type="InterPro" id="IPR003344">
    <property type="entry name" value="Big_1_dom"/>
</dbReference>
<dbReference type="PROSITE" id="PS51127">
    <property type="entry name" value="BIG1"/>
    <property type="match status" value="1"/>
</dbReference>
<keyword evidence="2" id="KW-0732">Signal</keyword>
<dbReference type="InterPro" id="IPR013320">
    <property type="entry name" value="ConA-like_dom_sf"/>
</dbReference>
<dbReference type="InterPro" id="IPR008964">
    <property type="entry name" value="Invasin/intimin_cell_adhesion"/>
</dbReference>
<comment type="caution">
    <text evidence="6">The sequence shown here is derived from an EMBL/GenBank/DDBJ whole genome shotgun (WGS) entry which is preliminary data.</text>
</comment>
<sequence length="2907" mass="310041">MTAGTYLFSVLYYSDTDAYLGSNNIGSLTSTTGSWTGSSKTYGGSGSGAQYILPASCAKIRLRAGGWEGTPTGTGWTDDLRIKRVPSLTLTATKIKFATSPFSAQVNVPSDQVVVEAQGETGGKDTTFSGTISLTSTSSNGKFSLSELSWSDTSVVFMSSGSVIFFYKDSTVGFPQLTTDNWQLATDTQTETIIPVRTMSETASYIVFYPYKVASDGVSVCTCVAVINDSMGLPIKGKTVNLATLRGPAQDTVTGNPGTTNTKGQCTFTIKSGTGGQDTIVALCDSNTVTRGENRYNASGIWVFDQNINDISGSGNNAIIVNEPFYTQSRFGSCLLYDGSNDYAVVPHNPNLNPGTGSITLEAWVKTSQAPAEFEGDKVIARKDTAAGTRIFWGFNMGGWDAANIGKAAFQMYHAVNGNVAVMSNSAINNNQWHHLVGIRDASAGQIKLYVDGIQQGSPANESLGDMAGSESLTFANDASWFGPASAFQGLIDEVKVYQRVLTEQEIYQSYRSGANFYFTVLPGLKITSQPFTMTRNNPSPAITVEAQDDIGMRDTTFNNTCGLLSSSLTGRFSVDGIYWNTGNTTSINLTAGLGIFYYKDSSAGTPGITAYRLSLIADTQKETIVAPSTYETNSYIIISSSRVLPDGVSGCSLTIQVNDTYSYPVPGMLVSIYASRGNSTTLTPASAVTNAAGQCTFTVKSVNGGQDTITAVCETKTIRHGIDKLQAAAIWCFDDSSPVVFDISGKQNHGQSFNTDRVAGRYGTGLQIDGVNQDYVRVPDTDSLDIVDSLTISVWLKPLITDGNNKEVIEREWNHWRMWIVNDTLRTYFQIGGSGYLRDAGGSFPVADGTRWYHVVYRYSTQNIDVFIDGQNKGSWPATGNIQVSASPIYIGIYDDLSSDKYKGVFDEMRVYSRALSDGEISAMAGSGSAIIYFLTAPRLKITSAPFTVTRNNPSPDITVEARDECDFRDLNFNSTVTLSAGSSGGRFSPDRTTWSAGNTLVLTLAAGAGSFFYKDANTGTVIITAYRVSLIADTQAETIKTPAMFETHSFVILSSARVKADGVAGCSATVVAQDTYGYPVQGVSVTVAAARANSTTITPSGNQVSDTNGQCTWTLKSLWAGMDTITGASGARIIRRGVEKGVTGMWIFEEGAGTFTRDASGNSNTGILKNNPAWASGKYGSCLLYDGTNDYVAVPDASGLNPGTGSITVGAWVKTSQFPPDYEGDKIIVRKDTTGSPRTFWGLIMGGYEPSTKGSAGFQVVKIGTGGTTIFTADPINDGLWHHLAGVRDVTAGKLRLYIDGILKAEGDENLGDVTGSESLCFGNDASFFGTASSFQGLIDEVKLYNFALTVEEIAADRDNKANLFFTATRFMFATPQRTAVTDVASDSIVSEARGNSGGIDVVFNDSVSLSSSSITGRFSVDSGAWQDTSIVYFSAGSVVLYYKDSSPGTYSISVSRAGLLFETQAVIVTLTPVAETVSYLRVNTASIPANGSSACTVSIVIRNVSGQPVTGKTVFISTSRGTANDSVFYPYGQVTDASGICTAVIRSGFAGADTVIASCDGKIITENLVSNCSFENSSVFWDTGSAVVDTTVSRTGSKSLKLRATGSNAYGGYGETLSVTNNSWSVYGISGYIRATVTAGTYSLSVLYYSDTNAYLGSNNIGSLTSTTGSWTRFEKTYGGSGSGAQVLLPQTCSKIRLRACAWEGTPTGTGWTDDLRIKRIPTINFTGTKLKFSTAPFTAQVDVPSDQIVVEAQGETGGTDLTFSSTVSLTSTSLNGKFSLSELSWSDTSVVYLSAGSVVFFYRDSTVGNPQLSTFNFQLSTDTQTETIVPVRTISETASYIIFYPYNITSDGVETCTCVVAVNDSVGLPIKGKTVNLGTARGAQDVITGNPGTTDSGGQCTFTIRSSTGGKDTITASCDGNSVARGINRFQAVAAWCFDSSTIDISGSGNNVSLFGPVFVSGAGAEFGSALLFNGVDDYAEVPDADSLDLTEAITVEAWIYMDAFADTADWHNEIINKTEYNVMRFFARQSSHRLCVAMTYAGTPGVDDANIELFAGQWYHVAFRYDGSTLAIYVNGDTDLAVAHSGALNTNSYPVLIGKIGTTSAFNGKIDDMKIYGRALTFEEIRSSFEKKACIYFLNIPGLRITSSPFLATRGNPSPVITVEMLDLYGQRVLTYNETISLFSGSPAGRFSTDRFTWKDTSVLHLSSGFAYCYYKDPNAGSPVISVTRYTLNGDTQIESVVDQSASVSASYITYIPYQLSADGVSACTAVVTINDTCGFPMSGRSVTLASARGVLDIITGNPGTTNSNGYCTFTVKSSSGGWDTLTARCDGITMTIGVNKQGAVGIWHCDTDAKDVSGNNNNGVPVNGLMWSSGIGGSSIKTGEADGFLAVPSSSSLNPDSGPFTIEAWVKTSQVLVEFEGDKVIIRKDTTGSPRTFWGLHMEGYNGANLGKAGFQVWKEGVGSAMVVSTNVINDGTWHHLAGIRDTSTAQISLYVDGVLQGAPAAEAIGQLTGNESMSFGNDASWYASGSGFNGLIDEIRIYGRVLSTDEIASSYLKRANLYWVAGAGATELRFTTAEFRIRAADTSPYITVIACDSGGNTDVSFNNTVSLTTDSNSGSFSVSSVTWANTTAITFSAGVGSFYYRDLAVGYPVLTVDHWPLTTDTQTETVSIRTLRFANTVPFTITSISTAPVFIKVGDGLDNTAVLYNDTVQLLTTSAKGYFSVSGTTWANTSIIYLSSGAKTIYYRDKIGGNPVITVTRTDSWTWTDTQGETVTKPTVQTSKVQLNMRSNETGSMPMKFWVSDTIEYIIYINNIGTETALNNIIIDTNAFDTNVCNAVDYIYMDTSGYADTWAYTTDLVSWITGNPASGASNIKGLRWRVNTLGINASKAIRFRVRVK</sequence>
<dbReference type="SUPFAM" id="SSF49373">
    <property type="entry name" value="Invasin/intimin cell-adhesion fragments"/>
    <property type="match status" value="6"/>
</dbReference>
<dbReference type="EMBL" id="PFMR01000365">
    <property type="protein sequence ID" value="PIZ14261.1"/>
    <property type="molecule type" value="Genomic_DNA"/>
</dbReference>
<dbReference type="Gene3D" id="2.60.40.10">
    <property type="entry name" value="Immunoglobulins"/>
    <property type="match status" value="6"/>
</dbReference>
<evidence type="ECO:0000313" key="6">
    <source>
        <dbReference type="EMBL" id="PIZ14261.1"/>
    </source>
</evidence>
<gene>
    <name evidence="6" type="ORF">COY52_13000</name>
</gene>
<dbReference type="SMART" id="SM00634">
    <property type="entry name" value="BID_1"/>
    <property type="match status" value="5"/>
</dbReference>
<reference evidence="7" key="1">
    <citation type="submission" date="2017-09" db="EMBL/GenBank/DDBJ databases">
        <title>Depth-based differentiation of microbial function through sediment-hosted aquifers and enrichment of novel symbionts in the deep terrestrial subsurface.</title>
        <authorList>
            <person name="Probst A.J."/>
            <person name="Ladd B."/>
            <person name="Jarett J.K."/>
            <person name="Geller-Mcgrath D.E."/>
            <person name="Sieber C.M.K."/>
            <person name="Emerson J.B."/>
            <person name="Anantharaman K."/>
            <person name="Thomas B.C."/>
            <person name="Malmstrom R."/>
            <person name="Stieglmeier M."/>
            <person name="Klingl A."/>
            <person name="Woyke T."/>
            <person name="Ryan C.M."/>
            <person name="Banfield J.F."/>
        </authorList>
    </citation>
    <scope>NUCLEOTIDE SEQUENCE [LARGE SCALE GENOMIC DNA]</scope>
</reference>
<protein>
    <recommendedName>
        <fullName evidence="8">LamG-like jellyroll fold domain-containing protein</fullName>
    </recommendedName>
</protein>
<comment type="similarity">
    <text evidence="1">Belongs to the intimin/invasin family.</text>
</comment>
<dbReference type="InterPro" id="IPR001791">
    <property type="entry name" value="Laminin_G"/>
</dbReference>
<dbReference type="Pfam" id="PF02369">
    <property type="entry name" value="Big_1"/>
    <property type="match status" value="6"/>
</dbReference>
<dbReference type="SUPFAM" id="SSF49899">
    <property type="entry name" value="Concanavalin A-like lectins/glucanases"/>
    <property type="match status" value="5"/>
</dbReference>
<evidence type="ECO:0008006" key="8">
    <source>
        <dbReference type="Google" id="ProtNLM"/>
    </source>
</evidence>
<evidence type="ECO:0000256" key="2">
    <source>
        <dbReference type="ARBA" id="ARBA00022729"/>
    </source>
</evidence>
<dbReference type="InterPro" id="IPR013783">
    <property type="entry name" value="Ig-like_fold"/>
</dbReference>
<evidence type="ECO:0000256" key="1">
    <source>
        <dbReference type="ARBA" id="ARBA00010116"/>
    </source>
</evidence>
<dbReference type="SMART" id="SM00560">
    <property type="entry name" value="LamGL"/>
    <property type="match status" value="5"/>
</dbReference>
<evidence type="ECO:0000256" key="3">
    <source>
        <dbReference type="ARBA" id="ARBA00023157"/>
    </source>
</evidence>
<feature type="domain" description="Big-1" evidence="5">
    <location>
        <begin position="634"/>
        <end position="733"/>
    </location>
</feature>
<dbReference type="PANTHER" id="PTHR42535:SF2">
    <property type="entry name" value="CHROMOSOME UNDETERMINED SCAFFOLD_146, WHOLE GENOME SHOTGUN SEQUENCE"/>
    <property type="match status" value="1"/>
</dbReference>
<accession>A0A2M7S3V4</accession>